<gene>
    <name evidence="12" type="ORF">COU31_03685</name>
</gene>
<evidence type="ECO:0000313" key="13">
    <source>
        <dbReference type="Proteomes" id="UP000231183"/>
    </source>
</evidence>
<dbReference type="InterPro" id="IPR018365">
    <property type="entry name" value="Cell_cycle_FtsW-rel_CS"/>
</dbReference>
<dbReference type="PROSITE" id="PS00428">
    <property type="entry name" value="FTSW_RODA_SPOVE"/>
    <property type="match status" value="1"/>
</dbReference>
<evidence type="ECO:0000256" key="1">
    <source>
        <dbReference type="ARBA" id="ARBA00004141"/>
    </source>
</evidence>
<feature type="transmembrane region" description="Helical" evidence="11">
    <location>
        <begin position="44"/>
        <end position="64"/>
    </location>
</feature>
<dbReference type="GO" id="GO:0015648">
    <property type="term" value="F:lipid-linked peptidoglycan transporter activity"/>
    <property type="evidence" value="ECO:0007669"/>
    <property type="project" value="TreeGrafter"/>
</dbReference>
<evidence type="ECO:0000256" key="5">
    <source>
        <dbReference type="ARBA" id="ARBA00022692"/>
    </source>
</evidence>
<feature type="transmembrane region" description="Helical" evidence="11">
    <location>
        <begin position="338"/>
        <end position="356"/>
    </location>
</feature>
<dbReference type="PANTHER" id="PTHR30474:SF1">
    <property type="entry name" value="PEPTIDOGLYCAN GLYCOSYLTRANSFERASE MRDB"/>
    <property type="match status" value="1"/>
</dbReference>
<evidence type="ECO:0000256" key="7">
    <source>
        <dbReference type="ARBA" id="ARBA00022984"/>
    </source>
</evidence>
<keyword evidence="4" id="KW-0808">Transferase</keyword>
<dbReference type="PANTHER" id="PTHR30474">
    <property type="entry name" value="CELL CYCLE PROTEIN"/>
    <property type="match status" value="1"/>
</dbReference>
<keyword evidence="7" id="KW-0573">Peptidoglycan synthesis</keyword>
<dbReference type="GO" id="GO:0005886">
    <property type="term" value="C:plasma membrane"/>
    <property type="evidence" value="ECO:0007669"/>
    <property type="project" value="TreeGrafter"/>
</dbReference>
<comment type="caution">
    <text evidence="12">The sequence shown here is derived from an EMBL/GenBank/DDBJ whole genome shotgun (WGS) entry which is preliminary data.</text>
</comment>
<feature type="transmembrane region" description="Helical" evidence="11">
    <location>
        <begin position="184"/>
        <end position="202"/>
    </location>
</feature>
<name>A0A2M6W3B7_9BACT</name>
<protein>
    <submittedName>
        <fullName evidence="12">Rod shape-determining protein RodA</fullName>
    </submittedName>
</protein>
<dbReference type="Proteomes" id="UP000231183">
    <property type="component" value="Unassembled WGS sequence"/>
</dbReference>
<keyword evidence="2" id="KW-1003">Cell membrane</keyword>
<keyword evidence="9 11" id="KW-0472">Membrane</keyword>
<dbReference type="GO" id="GO:0071555">
    <property type="term" value="P:cell wall organization"/>
    <property type="evidence" value="ECO:0007669"/>
    <property type="project" value="UniProtKB-KW"/>
</dbReference>
<evidence type="ECO:0000256" key="6">
    <source>
        <dbReference type="ARBA" id="ARBA00022960"/>
    </source>
</evidence>
<sequence length="365" mass="40466">MLKLKNFSLRNFDWYLFVAVLFLIIIGLASIYSVDLSKQEGLVFFRKQLIAACLGLIFIIGASFSRYNLWINLSKWWYGLSLFLLGAVLVFGQTIRGTRGWFSLGGFSFQPVELAKAGLILILAYIISRFGRRFERPLFFYGTGLISFVSIFLVLLQPDLGSAFLLGWIWFALMILVGAKRLHILTTVLLIILVALFAWFFLLKDYQKERLQNFVNTERDPLGTGYNLNQSIIAIGAGGLFGRGLGFGSQSQLHFLPEAQTDFIFAVIGEELGFVGALTLLILFGIIFWRLALLSAKANDDFIGITAAGVLTLFFVQFVTNIGANIGLLPITGVTLPFVSYGGSSLLINMVLIGILESMVGNTKT</sequence>
<evidence type="ECO:0000256" key="9">
    <source>
        <dbReference type="ARBA" id="ARBA00023136"/>
    </source>
</evidence>
<feature type="transmembrane region" description="Helical" evidence="11">
    <location>
        <begin position="76"/>
        <end position="95"/>
    </location>
</feature>
<comment type="subcellular location">
    <subcellularLocation>
        <location evidence="1">Membrane</location>
        <topology evidence="1">Multi-pass membrane protein</topology>
    </subcellularLocation>
</comment>
<dbReference type="GO" id="GO:0008360">
    <property type="term" value="P:regulation of cell shape"/>
    <property type="evidence" value="ECO:0007669"/>
    <property type="project" value="UniProtKB-KW"/>
</dbReference>
<keyword evidence="5 11" id="KW-0812">Transmembrane</keyword>
<dbReference type="InterPro" id="IPR001182">
    <property type="entry name" value="FtsW/RodA"/>
</dbReference>
<dbReference type="AlphaFoldDB" id="A0A2M6W3B7"/>
<evidence type="ECO:0000256" key="10">
    <source>
        <dbReference type="ARBA" id="ARBA00023316"/>
    </source>
</evidence>
<evidence type="ECO:0000256" key="11">
    <source>
        <dbReference type="SAM" id="Phobius"/>
    </source>
</evidence>
<evidence type="ECO:0000256" key="3">
    <source>
        <dbReference type="ARBA" id="ARBA00022676"/>
    </source>
</evidence>
<dbReference type="GO" id="GO:0051301">
    <property type="term" value="P:cell division"/>
    <property type="evidence" value="ECO:0007669"/>
    <property type="project" value="InterPro"/>
</dbReference>
<evidence type="ECO:0000256" key="8">
    <source>
        <dbReference type="ARBA" id="ARBA00022989"/>
    </source>
</evidence>
<evidence type="ECO:0000256" key="2">
    <source>
        <dbReference type="ARBA" id="ARBA00022475"/>
    </source>
</evidence>
<dbReference type="NCBIfam" id="TIGR02210">
    <property type="entry name" value="rodA_shape"/>
    <property type="match status" value="1"/>
</dbReference>
<feature type="transmembrane region" description="Helical" evidence="11">
    <location>
        <begin position="12"/>
        <end position="32"/>
    </location>
</feature>
<organism evidence="12 13">
    <name type="scientific">Candidatus Magasanikbacteria bacterium CG10_big_fil_rev_8_21_14_0_10_40_10</name>
    <dbReference type="NCBI Taxonomy" id="1974648"/>
    <lineage>
        <taxon>Bacteria</taxon>
        <taxon>Candidatus Magasanikiibacteriota</taxon>
    </lineage>
</organism>
<evidence type="ECO:0000256" key="4">
    <source>
        <dbReference type="ARBA" id="ARBA00022679"/>
    </source>
</evidence>
<reference evidence="13" key="1">
    <citation type="submission" date="2017-09" db="EMBL/GenBank/DDBJ databases">
        <title>Depth-based differentiation of microbial function through sediment-hosted aquifers and enrichment of novel symbionts in the deep terrestrial subsurface.</title>
        <authorList>
            <person name="Probst A.J."/>
            <person name="Ladd B."/>
            <person name="Jarett J.K."/>
            <person name="Geller-Mcgrath D.E."/>
            <person name="Sieber C.M.K."/>
            <person name="Emerson J.B."/>
            <person name="Anantharaman K."/>
            <person name="Thomas B.C."/>
            <person name="Malmstrom R."/>
            <person name="Stieglmeier M."/>
            <person name="Klingl A."/>
            <person name="Woyke T."/>
            <person name="Ryan C.M."/>
            <person name="Banfield J.F."/>
        </authorList>
    </citation>
    <scope>NUCLEOTIDE SEQUENCE [LARGE SCALE GENOMIC DNA]</scope>
</reference>
<dbReference type="GO" id="GO:0032153">
    <property type="term" value="C:cell division site"/>
    <property type="evidence" value="ECO:0007669"/>
    <property type="project" value="TreeGrafter"/>
</dbReference>
<dbReference type="GO" id="GO:0009252">
    <property type="term" value="P:peptidoglycan biosynthetic process"/>
    <property type="evidence" value="ECO:0007669"/>
    <property type="project" value="UniProtKB-KW"/>
</dbReference>
<keyword evidence="8 11" id="KW-1133">Transmembrane helix</keyword>
<keyword evidence="10" id="KW-0961">Cell wall biogenesis/degradation</keyword>
<proteinExistence type="predicted"/>
<accession>A0A2M6W3B7</accession>
<keyword evidence="6" id="KW-0133">Cell shape</keyword>
<dbReference type="EMBL" id="PFBX01000041">
    <property type="protein sequence ID" value="PIT87288.1"/>
    <property type="molecule type" value="Genomic_DNA"/>
</dbReference>
<keyword evidence="3" id="KW-0328">Glycosyltransferase</keyword>
<dbReference type="GO" id="GO:0016757">
    <property type="term" value="F:glycosyltransferase activity"/>
    <property type="evidence" value="ECO:0007669"/>
    <property type="project" value="UniProtKB-KW"/>
</dbReference>
<dbReference type="InterPro" id="IPR011923">
    <property type="entry name" value="RodA/MrdB"/>
</dbReference>
<feature type="transmembrane region" description="Helical" evidence="11">
    <location>
        <begin position="101"/>
        <end position="126"/>
    </location>
</feature>
<evidence type="ECO:0000313" key="12">
    <source>
        <dbReference type="EMBL" id="PIT87288.1"/>
    </source>
</evidence>
<feature type="transmembrane region" description="Helical" evidence="11">
    <location>
        <begin position="272"/>
        <end position="293"/>
    </location>
</feature>
<feature type="transmembrane region" description="Helical" evidence="11">
    <location>
        <begin position="138"/>
        <end position="156"/>
    </location>
</feature>
<feature type="transmembrane region" description="Helical" evidence="11">
    <location>
        <begin position="305"/>
        <end position="326"/>
    </location>
</feature>
<dbReference type="Pfam" id="PF01098">
    <property type="entry name" value="FTSW_RODA_SPOVE"/>
    <property type="match status" value="1"/>
</dbReference>